<dbReference type="EMBL" id="JAKKPZ010000164">
    <property type="protein sequence ID" value="KAI1699857.1"/>
    <property type="molecule type" value="Genomic_DNA"/>
</dbReference>
<dbReference type="InterPro" id="IPR040079">
    <property type="entry name" value="Glutathione_S-Trfase"/>
</dbReference>
<dbReference type="InterPro" id="IPR036249">
    <property type="entry name" value="Thioredoxin-like_sf"/>
</dbReference>
<comment type="catalytic activity">
    <reaction evidence="4">
        <text>RX + glutathione = an S-substituted glutathione + a halide anion + H(+)</text>
        <dbReference type="Rhea" id="RHEA:16437"/>
        <dbReference type="ChEBI" id="CHEBI:15378"/>
        <dbReference type="ChEBI" id="CHEBI:16042"/>
        <dbReference type="ChEBI" id="CHEBI:17792"/>
        <dbReference type="ChEBI" id="CHEBI:57925"/>
        <dbReference type="ChEBI" id="CHEBI:90779"/>
        <dbReference type="EC" id="2.5.1.18"/>
    </reaction>
</comment>
<organism evidence="8 9">
    <name type="scientific">Ditylenchus destructor</name>
    <dbReference type="NCBI Taxonomy" id="166010"/>
    <lineage>
        <taxon>Eukaryota</taxon>
        <taxon>Metazoa</taxon>
        <taxon>Ecdysozoa</taxon>
        <taxon>Nematoda</taxon>
        <taxon>Chromadorea</taxon>
        <taxon>Rhabditida</taxon>
        <taxon>Tylenchina</taxon>
        <taxon>Tylenchomorpha</taxon>
        <taxon>Sphaerularioidea</taxon>
        <taxon>Anguinidae</taxon>
        <taxon>Anguininae</taxon>
        <taxon>Ditylenchus</taxon>
    </lineage>
</organism>
<sequence>MTGANNHTYKLSYFGDVRALGEPIRLLFHYIGQPFEDDRVDRIEWHKDRKAKSPFGKVPILEVDGGKLILAQSNAIARFIAEKHGLAGQDEMERARVNELQDTYKDLFSAVIKYLAVKFGFRPGDVDALHKDEYAPVLDFFLPIWNKILQESKSGFLVNSGVTFVDFFLADILYTFQGLEPELMAKFDQFDKYVKKVYDLPRVKDHVEKREHNDI</sequence>
<dbReference type="AlphaFoldDB" id="A0AAD4QTN1"/>
<comment type="similarity">
    <text evidence="3">Belongs to the GST superfamily. Sigma family.</text>
</comment>
<dbReference type="GO" id="GO:0006749">
    <property type="term" value="P:glutathione metabolic process"/>
    <property type="evidence" value="ECO:0007669"/>
    <property type="project" value="TreeGrafter"/>
</dbReference>
<dbReference type="SFLD" id="SFLDG01205">
    <property type="entry name" value="AMPS.1"/>
    <property type="match status" value="1"/>
</dbReference>
<comment type="caution">
    <text evidence="8">The sequence shown here is derived from an EMBL/GenBank/DDBJ whole genome shotgun (WGS) entry which is preliminary data.</text>
</comment>
<evidence type="ECO:0000313" key="8">
    <source>
        <dbReference type="EMBL" id="KAI1699857.1"/>
    </source>
</evidence>
<dbReference type="FunFam" id="1.20.1050.10:FF:000031">
    <property type="entry name" value="Glutathione S-Transferase"/>
    <property type="match status" value="1"/>
</dbReference>
<dbReference type="InterPro" id="IPR036282">
    <property type="entry name" value="Glutathione-S-Trfase_C_sf"/>
</dbReference>
<dbReference type="InterPro" id="IPR050213">
    <property type="entry name" value="GST_superfamily"/>
</dbReference>
<evidence type="ECO:0000256" key="2">
    <source>
        <dbReference type="ARBA" id="ARBA00022679"/>
    </source>
</evidence>
<dbReference type="Gene3D" id="3.40.30.10">
    <property type="entry name" value="Glutaredoxin"/>
    <property type="match status" value="1"/>
</dbReference>
<dbReference type="InterPro" id="IPR004045">
    <property type="entry name" value="Glutathione_S-Trfase_N"/>
</dbReference>
<dbReference type="PROSITE" id="PS50404">
    <property type="entry name" value="GST_NTER"/>
    <property type="match status" value="1"/>
</dbReference>
<protein>
    <recommendedName>
        <fullName evidence="1">glutathione transferase</fullName>
        <ecNumber evidence="1">2.5.1.18</ecNumber>
    </recommendedName>
    <alternativeName>
        <fullName evidence="5">GST class-sigma</fullName>
    </alternativeName>
</protein>
<dbReference type="GO" id="GO:0005737">
    <property type="term" value="C:cytoplasm"/>
    <property type="evidence" value="ECO:0007669"/>
    <property type="project" value="UniProtKB-ARBA"/>
</dbReference>
<feature type="domain" description="GST C-terminal" evidence="7">
    <location>
        <begin position="90"/>
        <end position="215"/>
    </location>
</feature>
<feature type="domain" description="GST N-terminal" evidence="6">
    <location>
        <begin position="8"/>
        <end position="88"/>
    </location>
</feature>
<dbReference type="PROSITE" id="PS50405">
    <property type="entry name" value="GST_CTER"/>
    <property type="match status" value="1"/>
</dbReference>
<dbReference type="SUPFAM" id="SSF52833">
    <property type="entry name" value="Thioredoxin-like"/>
    <property type="match status" value="1"/>
</dbReference>
<evidence type="ECO:0000256" key="3">
    <source>
        <dbReference type="ARBA" id="ARBA00038317"/>
    </source>
</evidence>
<keyword evidence="2" id="KW-0808">Transferase</keyword>
<dbReference type="InterPro" id="IPR010987">
    <property type="entry name" value="Glutathione-S-Trfase_C-like"/>
</dbReference>
<dbReference type="Pfam" id="PF13409">
    <property type="entry name" value="GST_N_2"/>
    <property type="match status" value="1"/>
</dbReference>
<evidence type="ECO:0000256" key="1">
    <source>
        <dbReference type="ARBA" id="ARBA00012452"/>
    </source>
</evidence>
<dbReference type="CDD" id="cd03039">
    <property type="entry name" value="GST_N_Sigma_like"/>
    <property type="match status" value="1"/>
</dbReference>
<evidence type="ECO:0000256" key="4">
    <source>
        <dbReference type="ARBA" id="ARBA00047960"/>
    </source>
</evidence>
<dbReference type="PANTHER" id="PTHR11571">
    <property type="entry name" value="GLUTATHIONE S-TRANSFERASE"/>
    <property type="match status" value="1"/>
</dbReference>
<dbReference type="SFLD" id="SFLDG00363">
    <property type="entry name" value="AMPS_(cytGST):_Alpha-__Mu-__Pi"/>
    <property type="match status" value="1"/>
</dbReference>
<evidence type="ECO:0000259" key="7">
    <source>
        <dbReference type="PROSITE" id="PS50405"/>
    </source>
</evidence>
<evidence type="ECO:0000259" key="6">
    <source>
        <dbReference type="PROSITE" id="PS50404"/>
    </source>
</evidence>
<gene>
    <name evidence="8" type="ORF">DdX_17058</name>
</gene>
<dbReference type="Proteomes" id="UP001201812">
    <property type="component" value="Unassembled WGS sequence"/>
</dbReference>
<evidence type="ECO:0000256" key="5">
    <source>
        <dbReference type="ARBA" id="ARBA00078118"/>
    </source>
</evidence>
<reference evidence="8" key="1">
    <citation type="submission" date="2022-01" db="EMBL/GenBank/DDBJ databases">
        <title>Genome Sequence Resource for Two Populations of Ditylenchus destructor, the Migratory Endoparasitic Phytonematode.</title>
        <authorList>
            <person name="Zhang H."/>
            <person name="Lin R."/>
            <person name="Xie B."/>
        </authorList>
    </citation>
    <scope>NUCLEOTIDE SEQUENCE</scope>
    <source>
        <strain evidence="8">BazhouSP</strain>
    </source>
</reference>
<evidence type="ECO:0000313" key="9">
    <source>
        <dbReference type="Proteomes" id="UP001201812"/>
    </source>
</evidence>
<dbReference type="SUPFAM" id="SSF47616">
    <property type="entry name" value="GST C-terminal domain-like"/>
    <property type="match status" value="1"/>
</dbReference>
<dbReference type="Gene3D" id="1.20.1050.10">
    <property type="match status" value="1"/>
</dbReference>
<dbReference type="EC" id="2.5.1.18" evidence="1"/>
<dbReference type="Pfam" id="PF14497">
    <property type="entry name" value="GST_C_3"/>
    <property type="match status" value="1"/>
</dbReference>
<dbReference type="GO" id="GO:0004364">
    <property type="term" value="F:glutathione transferase activity"/>
    <property type="evidence" value="ECO:0007669"/>
    <property type="project" value="UniProtKB-EC"/>
</dbReference>
<accession>A0AAD4QTN1</accession>
<dbReference type="InterPro" id="IPR004046">
    <property type="entry name" value="GST_C"/>
</dbReference>
<proteinExistence type="inferred from homology"/>
<name>A0AAD4QTN1_9BILA</name>
<keyword evidence="9" id="KW-1185">Reference proteome</keyword>
<dbReference type="CDD" id="cd03192">
    <property type="entry name" value="GST_C_Sigma_like"/>
    <property type="match status" value="1"/>
</dbReference>
<dbReference type="PANTHER" id="PTHR11571:SF224">
    <property type="entry name" value="HEMATOPOIETIC PROSTAGLANDIN D SYNTHASE"/>
    <property type="match status" value="1"/>
</dbReference>
<dbReference type="SFLD" id="SFLDS00019">
    <property type="entry name" value="Glutathione_Transferase_(cytos"/>
    <property type="match status" value="1"/>
</dbReference>